<accession>B4D0R9</accession>
<sequence length="501" mass="56706">MPGSLGNTIWTICYFVVLFGLSLYGLHRYVIVYLFLKNRNKPPQPKATFDKLPKVTVQLPIFNEMYVVERLLKSVAALDYPRELLQVQVLDDSTDETTKIAAERVTELKAAGLDIELVHRTDRTGFKAGALEAGMKSATGEFVLILDADFVPAPDMLRKTIHFFTDPKIGMIQTRWGHLNRTYSLLTRVQAMFLDGHLLLEQTARSRAGRFFNFNGTAGLWRRSCVSDAGGWQHDTLTEDLDLSYRAQLKGWRFIFLPNLVTPAELPVDMNGFKSQQHRWTKGSIQTCIKLLPAVWKAKLPLLVKFEATAHLTSNYAYLLLFFLCILMHPATGDGSHHPWQIWLVDIPIYLSASLPAAVFYICAQRELYPKSWIKEIILLPMVLALGIGLAINNTRAVLEAMFGHQSEFTRTPKYGIQSRTQSWKKARYVPMKTMLPFIELAFAIYFSYLLGFAVAHGQWLNAAFLSLFLVGFTYVALCSLAQWMPNLRFPGRDTGAPLAA</sequence>
<dbReference type="Proteomes" id="UP000005824">
    <property type="component" value="Unassembled WGS sequence"/>
</dbReference>
<dbReference type="EMBL" id="ABVL01000006">
    <property type="protein sequence ID" value="EDY19931.1"/>
    <property type="molecule type" value="Genomic_DNA"/>
</dbReference>
<dbReference type="GO" id="GO:0071555">
    <property type="term" value="P:cell wall organization"/>
    <property type="evidence" value="ECO:0007669"/>
    <property type="project" value="UniProtKB-KW"/>
</dbReference>
<evidence type="ECO:0000256" key="9">
    <source>
        <dbReference type="SAM" id="Phobius"/>
    </source>
</evidence>
<dbReference type="FunFam" id="3.90.550.10:FF:000057">
    <property type="entry name" value="Glycosyltransferase-like protein, family 2"/>
    <property type="match status" value="1"/>
</dbReference>
<dbReference type="eggNOG" id="COG1215">
    <property type="taxonomic scope" value="Bacteria"/>
</dbReference>
<dbReference type="PANTHER" id="PTHR32044:SF80">
    <property type="entry name" value="XYLOGLUCAN GLYCOSYLTRANSFERASE 2-RELATED"/>
    <property type="match status" value="1"/>
</dbReference>
<keyword evidence="4 9" id="KW-0812">Transmembrane</keyword>
<gene>
    <name evidence="10" type="ORF">CfE428DRAFT_2520</name>
</gene>
<keyword evidence="6" id="KW-0333">Golgi apparatus</keyword>
<dbReference type="SUPFAM" id="SSF53448">
    <property type="entry name" value="Nucleotide-diphospho-sugar transferases"/>
    <property type="match status" value="1"/>
</dbReference>
<dbReference type="InParanoid" id="B4D0R9"/>
<dbReference type="GO" id="GO:0016757">
    <property type="term" value="F:glycosyltransferase activity"/>
    <property type="evidence" value="ECO:0007669"/>
    <property type="project" value="UniProtKB-KW"/>
</dbReference>
<dbReference type="CDD" id="cd06437">
    <property type="entry name" value="CESA_CaSu_A2"/>
    <property type="match status" value="1"/>
</dbReference>
<keyword evidence="7 9" id="KW-0472">Membrane</keyword>
<dbReference type="AlphaFoldDB" id="B4D0R9"/>
<feature type="transmembrane region" description="Helical" evidence="9">
    <location>
        <begin position="343"/>
        <end position="364"/>
    </location>
</feature>
<evidence type="ECO:0000256" key="5">
    <source>
        <dbReference type="ARBA" id="ARBA00022989"/>
    </source>
</evidence>
<evidence type="ECO:0000313" key="11">
    <source>
        <dbReference type="Proteomes" id="UP000005824"/>
    </source>
</evidence>
<dbReference type="Gene3D" id="3.90.550.10">
    <property type="entry name" value="Spore Coat Polysaccharide Biosynthesis Protein SpsA, Chain A"/>
    <property type="match status" value="1"/>
</dbReference>
<evidence type="ECO:0000256" key="7">
    <source>
        <dbReference type="ARBA" id="ARBA00023136"/>
    </source>
</evidence>
<keyword evidence="5 9" id="KW-1133">Transmembrane helix</keyword>
<dbReference type="RefSeq" id="WP_006979845.1">
    <property type="nucleotide sequence ID" value="NZ_ABVL01000006.1"/>
</dbReference>
<comment type="subcellular location">
    <subcellularLocation>
        <location evidence="1">Golgi apparatus membrane</location>
        <topology evidence="1">Multi-pass membrane protein</topology>
    </subcellularLocation>
</comment>
<evidence type="ECO:0000256" key="6">
    <source>
        <dbReference type="ARBA" id="ARBA00023034"/>
    </source>
</evidence>
<evidence type="ECO:0000313" key="10">
    <source>
        <dbReference type="EMBL" id="EDY19931.1"/>
    </source>
</evidence>
<comment type="caution">
    <text evidence="10">The sequence shown here is derived from an EMBL/GenBank/DDBJ whole genome shotgun (WGS) entry which is preliminary data.</text>
</comment>
<name>B4D0R9_9BACT</name>
<evidence type="ECO:0000256" key="3">
    <source>
        <dbReference type="ARBA" id="ARBA00022679"/>
    </source>
</evidence>
<keyword evidence="3 10" id="KW-0808">Transferase</keyword>
<feature type="transmembrane region" description="Helical" evidence="9">
    <location>
        <begin position="315"/>
        <end position="331"/>
    </location>
</feature>
<keyword evidence="11" id="KW-1185">Reference proteome</keyword>
<reference evidence="10 11" key="1">
    <citation type="journal article" date="2011" name="J. Bacteriol.">
        <title>Genome sequence of Chthoniobacter flavus Ellin428, an aerobic heterotrophic soil bacterium.</title>
        <authorList>
            <person name="Kant R."/>
            <person name="van Passel M.W."/>
            <person name="Palva A."/>
            <person name="Lucas S."/>
            <person name="Lapidus A."/>
            <person name="Glavina Del Rio T."/>
            <person name="Dalin E."/>
            <person name="Tice H."/>
            <person name="Bruce D."/>
            <person name="Goodwin L."/>
            <person name="Pitluck S."/>
            <person name="Larimer F.W."/>
            <person name="Land M.L."/>
            <person name="Hauser L."/>
            <person name="Sangwan P."/>
            <person name="de Vos W.M."/>
            <person name="Janssen P.H."/>
            <person name="Smidt H."/>
        </authorList>
    </citation>
    <scope>NUCLEOTIDE SEQUENCE [LARGE SCALE GENOMIC DNA]</scope>
    <source>
        <strain evidence="10 11">Ellin428</strain>
    </source>
</reference>
<protein>
    <submittedName>
        <fullName evidence="10">Glycosyl transferase family 2</fullName>
    </submittedName>
</protein>
<evidence type="ECO:0000256" key="8">
    <source>
        <dbReference type="ARBA" id="ARBA00023316"/>
    </source>
</evidence>
<evidence type="ECO:0000256" key="2">
    <source>
        <dbReference type="ARBA" id="ARBA00022676"/>
    </source>
</evidence>
<keyword evidence="2" id="KW-0328">Glycosyltransferase</keyword>
<dbReference type="Pfam" id="PF13641">
    <property type="entry name" value="Glyco_tranf_2_3"/>
    <property type="match status" value="1"/>
</dbReference>
<dbReference type="STRING" id="497964.CfE428DRAFT_2520"/>
<proteinExistence type="predicted"/>
<dbReference type="InterPro" id="IPR029044">
    <property type="entry name" value="Nucleotide-diphossugar_trans"/>
</dbReference>
<feature type="transmembrane region" description="Helical" evidence="9">
    <location>
        <begin position="12"/>
        <end position="36"/>
    </location>
</feature>
<feature type="transmembrane region" description="Helical" evidence="9">
    <location>
        <begin position="435"/>
        <end position="456"/>
    </location>
</feature>
<organism evidence="10 11">
    <name type="scientific">Chthoniobacter flavus Ellin428</name>
    <dbReference type="NCBI Taxonomy" id="497964"/>
    <lineage>
        <taxon>Bacteria</taxon>
        <taxon>Pseudomonadati</taxon>
        <taxon>Verrucomicrobiota</taxon>
        <taxon>Spartobacteria</taxon>
        <taxon>Chthoniobacterales</taxon>
        <taxon>Chthoniobacteraceae</taxon>
        <taxon>Chthoniobacter</taxon>
    </lineage>
</organism>
<evidence type="ECO:0000256" key="1">
    <source>
        <dbReference type="ARBA" id="ARBA00004653"/>
    </source>
</evidence>
<feature type="transmembrane region" description="Helical" evidence="9">
    <location>
        <begin position="376"/>
        <end position="393"/>
    </location>
</feature>
<evidence type="ECO:0000256" key="4">
    <source>
        <dbReference type="ARBA" id="ARBA00022692"/>
    </source>
</evidence>
<keyword evidence="8" id="KW-0961">Cell wall biogenesis/degradation</keyword>
<feature type="transmembrane region" description="Helical" evidence="9">
    <location>
        <begin position="463"/>
        <end position="485"/>
    </location>
</feature>
<dbReference type="PANTHER" id="PTHR32044">
    <property type="entry name" value="GLUCOMANNAN 4-BETA-MANNOSYLTRANSFERASE 9"/>
    <property type="match status" value="1"/>
</dbReference>